<reference evidence="9 10" key="1">
    <citation type="journal article" date="2012" name="Nucleic Acids Res.">
        <title>Sequencing of the smallest Apicomplexan genome from the human pathogen Babesia microti.</title>
        <authorList>
            <person name="Cornillot E."/>
            <person name="Hadj-Kaddour K."/>
            <person name="Dassouli A."/>
            <person name="Noel B."/>
            <person name="Ranwez V."/>
            <person name="Vacherie B."/>
            <person name="Augagneur Y."/>
            <person name="Bres V."/>
            <person name="Duclos A."/>
            <person name="Randazzo S."/>
            <person name="Carcy B."/>
            <person name="Debierre-Grockiego F."/>
            <person name="Delbecq S."/>
            <person name="Moubri-Menage K."/>
            <person name="Shams-Eldin H."/>
            <person name="Usmani-Brown S."/>
            <person name="Bringaud F."/>
            <person name="Wincker P."/>
            <person name="Vivares C.P."/>
            <person name="Schwarz R.T."/>
            <person name="Schetters T.P."/>
            <person name="Krause P.J."/>
            <person name="Gorenflot A."/>
            <person name="Berry V."/>
            <person name="Barbe V."/>
            <person name="Ben Mamoun C."/>
        </authorList>
    </citation>
    <scope>NUCLEOTIDE SEQUENCE [LARGE SCALE GENOMIC DNA]</scope>
    <source>
        <strain evidence="9 10">RI</strain>
    </source>
</reference>
<dbReference type="GO" id="GO:0016020">
    <property type="term" value="C:membrane"/>
    <property type="evidence" value="ECO:0007669"/>
    <property type="project" value="UniProtKB-SubCell"/>
</dbReference>
<evidence type="ECO:0000256" key="1">
    <source>
        <dbReference type="ARBA" id="ARBA00004141"/>
    </source>
</evidence>
<dbReference type="VEuPathDB" id="PiroplasmaDB:BMR1_03g03255"/>
<organism evidence="9 10">
    <name type="scientific">Babesia microti (strain RI)</name>
    <dbReference type="NCBI Taxonomy" id="1133968"/>
    <lineage>
        <taxon>Eukaryota</taxon>
        <taxon>Sar</taxon>
        <taxon>Alveolata</taxon>
        <taxon>Apicomplexa</taxon>
        <taxon>Aconoidasida</taxon>
        <taxon>Piroplasmida</taxon>
        <taxon>Babesiidae</taxon>
        <taxon>Babesia</taxon>
    </lineage>
</organism>
<evidence type="ECO:0000313" key="10">
    <source>
        <dbReference type="Proteomes" id="UP000002899"/>
    </source>
</evidence>
<dbReference type="Gene3D" id="1.50.40.10">
    <property type="entry name" value="Mitochondrial carrier domain"/>
    <property type="match status" value="1"/>
</dbReference>
<keyword evidence="3" id="KW-0677">Repeat</keyword>
<accession>A0A1R4AC20</accession>
<dbReference type="KEGG" id="bmic:BMR1_03g03255"/>
<dbReference type="GeneID" id="24425297"/>
<feature type="transmembrane region" description="Helical" evidence="8">
    <location>
        <begin position="161"/>
        <end position="185"/>
    </location>
</feature>
<keyword evidence="6" id="KW-0813">Transport</keyword>
<keyword evidence="10" id="KW-1185">Reference proteome</keyword>
<dbReference type="Proteomes" id="UP000002899">
    <property type="component" value="Chromosome III"/>
</dbReference>
<keyword evidence="8" id="KW-1133">Transmembrane helix</keyword>
<feature type="coiled-coil region" evidence="7">
    <location>
        <begin position="1"/>
        <end position="28"/>
    </location>
</feature>
<keyword evidence="7" id="KW-0175">Coiled coil</keyword>
<evidence type="ECO:0000256" key="5">
    <source>
        <dbReference type="PROSITE-ProRule" id="PRU00282"/>
    </source>
</evidence>
<dbReference type="Pfam" id="PF00153">
    <property type="entry name" value="Mito_carr"/>
    <property type="match status" value="2"/>
</dbReference>
<evidence type="ECO:0000256" key="6">
    <source>
        <dbReference type="RuleBase" id="RU000488"/>
    </source>
</evidence>
<name>A0A1R4AC20_BABMR</name>
<dbReference type="PROSITE" id="PS50920">
    <property type="entry name" value="SOLCAR"/>
    <property type="match status" value="2"/>
</dbReference>
<evidence type="ECO:0000256" key="7">
    <source>
        <dbReference type="SAM" id="Coils"/>
    </source>
</evidence>
<feature type="repeat" description="Solcar" evidence="5">
    <location>
        <begin position="224"/>
        <end position="307"/>
    </location>
</feature>
<dbReference type="RefSeq" id="XP_021338701.1">
    <property type="nucleotide sequence ID" value="XM_021482149.1"/>
</dbReference>
<dbReference type="OrthoDB" id="270584at2759"/>
<protein>
    <recommendedName>
        <fullName evidence="11">Mitochondrial carrier protein</fullName>
    </recommendedName>
</protein>
<comment type="similarity">
    <text evidence="6">Belongs to the mitochondrial carrier (TC 2.A.29) family.</text>
</comment>
<dbReference type="EMBL" id="LN871598">
    <property type="protein sequence ID" value="SJK86557.1"/>
    <property type="molecule type" value="Genomic_DNA"/>
</dbReference>
<evidence type="ECO:0008006" key="11">
    <source>
        <dbReference type="Google" id="ProtNLM"/>
    </source>
</evidence>
<dbReference type="InterPro" id="IPR023395">
    <property type="entry name" value="MCP_dom_sf"/>
</dbReference>
<evidence type="ECO:0000256" key="3">
    <source>
        <dbReference type="ARBA" id="ARBA00022737"/>
    </source>
</evidence>
<evidence type="ECO:0000256" key="8">
    <source>
        <dbReference type="SAM" id="Phobius"/>
    </source>
</evidence>
<keyword evidence="2 5" id="KW-0812">Transmembrane</keyword>
<reference evidence="9 10" key="3">
    <citation type="journal article" date="2016" name="Sci. Rep.">
        <title>Genome-wide diversity and gene expression profiling of Babesia microti isolates identify polymorphic genes that mediate host-pathogen interactions.</title>
        <authorList>
            <person name="Silva J.C."/>
            <person name="Cornillot E."/>
            <person name="McCracken C."/>
            <person name="Usmani-Brown S."/>
            <person name="Dwivedi A."/>
            <person name="Ifeonu O.O."/>
            <person name="Crabtree J."/>
            <person name="Gotia H.T."/>
            <person name="Virji A.Z."/>
            <person name="Reynes C."/>
            <person name="Colinge J."/>
            <person name="Kumar V."/>
            <person name="Lawres L."/>
            <person name="Pazzi J.E."/>
            <person name="Pablo J.V."/>
            <person name="Hung C."/>
            <person name="Brancato J."/>
            <person name="Kumari P."/>
            <person name="Orvis J."/>
            <person name="Tretina K."/>
            <person name="Chibucos M."/>
            <person name="Ott S."/>
            <person name="Sadzewicz L."/>
            <person name="Sengamalay N."/>
            <person name="Shetty A.C."/>
            <person name="Su Q."/>
            <person name="Tallon L."/>
            <person name="Fraser C.M."/>
            <person name="Frutos R."/>
            <person name="Molina D.M."/>
            <person name="Krause P.J."/>
            <person name="Ben Mamoun C."/>
        </authorList>
    </citation>
    <scope>NUCLEOTIDE SEQUENCE [LARGE SCALE GENOMIC DNA]</scope>
    <source>
        <strain evidence="9 10">RI</strain>
    </source>
</reference>
<proteinExistence type="inferred from homology"/>
<evidence type="ECO:0000313" key="9">
    <source>
        <dbReference type="EMBL" id="SJK86557.1"/>
    </source>
</evidence>
<feature type="transmembrane region" description="Helical" evidence="8">
    <location>
        <begin position="279"/>
        <end position="299"/>
    </location>
</feature>
<feature type="transmembrane region" description="Helical" evidence="8">
    <location>
        <begin position="119"/>
        <end position="141"/>
    </location>
</feature>
<dbReference type="PANTHER" id="PTHR24089">
    <property type="entry name" value="SOLUTE CARRIER FAMILY 25"/>
    <property type="match status" value="1"/>
</dbReference>
<keyword evidence="4 5" id="KW-0472">Membrane</keyword>
<reference evidence="9 10" key="2">
    <citation type="journal article" date="2013" name="PLoS ONE">
        <title>Whole genome mapping and re-organization of the nuclear and mitochondrial genomes of Babesia microti isolates.</title>
        <authorList>
            <person name="Cornillot E."/>
            <person name="Dassouli A."/>
            <person name="Garg A."/>
            <person name="Pachikara N."/>
            <person name="Randazzo S."/>
            <person name="Depoix D."/>
            <person name="Carcy B."/>
            <person name="Delbecq S."/>
            <person name="Frutos R."/>
            <person name="Silva J.C."/>
            <person name="Sutton R."/>
            <person name="Krause P.J."/>
            <person name="Mamoun C.B."/>
        </authorList>
    </citation>
    <scope>NUCLEOTIDE SEQUENCE [LARGE SCALE GENOMIC DNA]</scope>
    <source>
        <strain evidence="9 10">RI</strain>
    </source>
</reference>
<dbReference type="AlphaFoldDB" id="A0A1R4AC20"/>
<comment type="subcellular location">
    <subcellularLocation>
        <location evidence="1">Membrane</location>
        <topology evidence="1">Multi-pass membrane protein</topology>
    </subcellularLocation>
</comment>
<dbReference type="InterPro" id="IPR018108">
    <property type="entry name" value="MCP_transmembrane"/>
</dbReference>
<evidence type="ECO:0000256" key="2">
    <source>
        <dbReference type="ARBA" id="ARBA00022692"/>
    </source>
</evidence>
<evidence type="ECO:0000256" key="4">
    <source>
        <dbReference type="ARBA" id="ARBA00023136"/>
    </source>
</evidence>
<dbReference type="SUPFAM" id="SSF103506">
    <property type="entry name" value="Mitochondrial carrier"/>
    <property type="match status" value="1"/>
</dbReference>
<feature type="repeat" description="Solcar" evidence="5">
    <location>
        <begin position="109"/>
        <end position="192"/>
    </location>
</feature>
<sequence length="309" mass="34461">MSDGQSNFAKLKRNLAFLNEKNKNNKIRVSESRLIASLYFSHVLPSSFGKLILAPFTRLSLMQQIGLRSNNLWGNGWKGVHLHLSVGLVYPAVKLLSNRSDSYVSTNTMGLTDYCLRNILSTSFGFFLVYPLDVAYTYIALANHKVTLRSYLRHTFNTQGLAGIYKGCSFGLLATFPYTAIATLINDNLQRRIKSTVEVPSLNIDGKNMDVDKNIIAKKLYPVSFYPWNIIAGSVSSLLALGATYPIDTIRRGYIIGSNGCNSAINSIKSTLKSGIRGMYGGFLTRFLIYIPYTFIYIGTYKPITHLLT</sequence>